<feature type="region of interest" description="Disordered" evidence="1">
    <location>
        <begin position="393"/>
        <end position="415"/>
    </location>
</feature>
<dbReference type="InterPro" id="IPR019999">
    <property type="entry name" value="Anth_synth_I-like"/>
</dbReference>
<dbReference type="GeneID" id="303296331"/>
<dbReference type="PANTHER" id="PTHR11236:SF50">
    <property type="entry name" value="AMINODEOXYCHORISMATE SYNTHASE COMPONENT 1"/>
    <property type="match status" value="1"/>
</dbReference>
<feature type="domain" description="Chorismate-utilising enzyme C-terminal" evidence="2">
    <location>
        <begin position="120"/>
        <end position="383"/>
    </location>
</feature>
<dbReference type="PANTHER" id="PTHR11236">
    <property type="entry name" value="AMINOBENZOATE/ANTHRANILATE SYNTHASE"/>
    <property type="match status" value="1"/>
</dbReference>
<dbReference type="InterPro" id="IPR043131">
    <property type="entry name" value="BCAT-like_N"/>
</dbReference>
<dbReference type="Pfam" id="PF00425">
    <property type="entry name" value="Chorismate_bind"/>
    <property type="match status" value="1"/>
</dbReference>
<dbReference type="InterPro" id="IPR005802">
    <property type="entry name" value="ADC_synth_comp_1"/>
</dbReference>
<dbReference type="InterPro" id="IPR036038">
    <property type="entry name" value="Aminotransferase-like"/>
</dbReference>
<dbReference type="GO" id="GO:0046820">
    <property type="term" value="F:4-amino-4-deoxychorismate synthase activity"/>
    <property type="evidence" value="ECO:0007669"/>
    <property type="project" value="UniProtKB-EC"/>
</dbReference>
<dbReference type="InterPro" id="IPR043132">
    <property type="entry name" value="BCAT-like_C"/>
</dbReference>
<dbReference type="Gene3D" id="3.20.10.10">
    <property type="entry name" value="D-amino Acid Aminotransferase, subunit A, domain 2"/>
    <property type="match status" value="1"/>
</dbReference>
<evidence type="ECO:0000259" key="2">
    <source>
        <dbReference type="Pfam" id="PF00425"/>
    </source>
</evidence>
<dbReference type="Proteomes" id="UP001595937">
    <property type="component" value="Unassembled WGS sequence"/>
</dbReference>
<dbReference type="InterPro" id="IPR001544">
    <property type="entry name" value="Aminotrans_IV"/>
</dbReference>
<evidence type="ECO:0000256" key="1">
    <source>
        <dbReference type="SAM" id="MobiDB-lite"/>
    </source>
</evidence>
<organism evidence="3 4">
    <name type="scientific">Brachybacterium tyrofermentans</name>
    <dbReference type="NCBI Taxonomy" id="47848"/>
    <lineage>
        <taxon>Bacteria</taxon>
        <taxon>Bacillati</taxon>
        <taxon>Actinomycetota</taxon>
        <taxon>Actinomycetes</taxon>
        <taxon>Micrococcales</taxon>
        <taxon>Dermabacteraceae</taxon>
        <taxon>Brachybacterium</taxon>
    </lineage>
</organism>
<dbReference type="NCBIfam" id="TIGR00553">
    <property type="entry name" value="pabB"/>
    <property type="match status" value="1"/>
</dbReference>
<sequence>MPTHRPFVRFDDIPGGTSRQFSSFREEITARTPDEVRPALRAVQDRVDAGRWAAGLITYEAASGLDPALATQTPSEGLPLLWFGIADAPDVPDPLGTSGAPSSERGGYEVGPWADEWTPAEHAAAMATVQAAIAAGETYQTNLTTRRRGHITGDLLSCYLDLIAAQEAPYGAYLDLGRTTVLSASPELFISRSADLLTTAPMKGTAARQPGPAADAASRAHLLSSAKERAENIMIVDLLRNDLARLARPGGVAVPSLLDVERYPTVWQMTSTITAEAAPGVGLEETMAAMFPCGSITGAPKASTMALIRDLETGPRGVYCGAIGWLAPARSTSTGPVPASSSFSVAIRTLVVDRSDGSAVYGVGSGITWPSEAAAEHAELEVKMRVLDRLDRQDGLDRRDRPGHDATRAPDPSRDSTQFALLETLAVVDGLPRNLEEHLDRLEDSARSFALPCDREQVRDAVRARASQLAAGGRDAVLRLALGMDGQFDLTDRPIPVAGAGPVVLALDDRTQDPGAPAVRHKTTDRAHLVAALARARARAGDLGRDGDARGPAAVDDVVLRGRDGRVTETTIATLLVQIDGSWCTPPVEDGCLAGVGRRLALEAGQVREREITVAELRAASRIALLSSVRGWRPAVLSSPGAAR</sequence>
<dbReference type="Gene3D" id="3.30.470.10">
    <property type="match status" value="1"/>
</dbReference>
<name>A0ABW0FC41_9MICO</name>
<keyword evidence="4" id="KW-1185">Reference proteome</keyword>
<comment type="caution">
    <text evidence="3">The sequence shown here is derived from an EMBL/GenBank/DDBJ whole genome shotgun (WGS) entry which is preliminary data.</text>
</comment>
<proteinExistence type="predicted"/>
<dbReference type="SUPFAM" id="SSF56752">
    <property type="entry name" value="D-aminoacid aminotransferase-like PLP-dependent enzymes"/>
    <property type="match status" value="1"/>
</dbReference>
<dbReference type="EC" id="2.6.1.85" evidence="3"/>
<protein>
    <submittedName>
        <fullName evidence="3">Aminodeoxychorismate synthase component I</fullName>
        <ecNumber evidence="3">2.6.1.85</ecNumber>
    </submittedName>
</protein>
<dbReference type="Pfam" id="PF01063">
    <property type="entry name" value="Aminotran_4"/>
    <property type="match status" value="1"/>
</dbReference>
<feature type="compositionally biased region" description="Basic and acidic residues" evidence="1">
    <location>
        <begin position="393"/>
        <end position="414"/>
    </location>
</feature>
<dbReference type="Gene3D" id="3.60.120.10">
    <property type="entry name" value="Anthranilate synthase"/>
    <property type="match status" value="1"/>
</dbReference>
<dbReference type="PRINTS" id="PR00095">
    <property type="entry name" value="ANTSNTHASEI"/>
</dbReference>
<dbReference type="InterPro" id="IPR005801">
    <property type="entry name" value="ADC_synthase"/>
</dbReference>
<dbReference type="SUPFAM" id="SSF56322">
    <property type="entry name" value="ADC synthase"/>
    <property type="match status" value="1"/>
</dbReference>
<dbReference type="InterPro" id="IPR015890">
    <property type="entry name" value="Chorismate_C"/>
</dbReference>
<evidence type="ECO:0000313" key="3">
    <source>
        <dbReference type="EMBL" id="MFC5295915.1"/>
    </source>
</evidence>
<evidence type="ECO:0000313" key="4">
    <source>
        <dbReference type="Proteomes" id="UP001595937"/>
    </source>
</evidence>
<dbReference type="RefSeq" id="WP_343922650.1">
    <property type="nucleotide sequence ID" value="NZ_BAAAIR010000017.1"/>
</dbReference>
<gene>
    <name evidence="3" type="primary">pabB</name>
    <name evidence="3" type="ORF">ACFPK8_00100</name>
</gene>
<reference evidence="4" key="1">
    <citation type="journal article" date="2019" name="Int. J. Syst. Evol. Microbiol.">
        <title>The Global Catalogue of Microorganisms (GCM) 10K type strain sequencing project: providing services to taxonomists for standard genome sequencing and annotation.</title>
        <authorList>
            <consortium name="The Broad Institute Genomics Platform"/>
            <consortium name="The Broad Institute Genome Sequencing Center for Infectious Disease"/>
            <person name="Wu L."/>
            <person name="Ma J."/>
        </authorList>
    </citation>
    <scope>NUCLEOTIDE SEQUENCE [LARGE SCALE GENOMIC DNA]</scope>
    <source>
        <strain evidence="4">CGMCC 1.16455</strain>
    </source>
</reference>
<keyword evidence="3" id="KW-0808">Transferase</keyword>
<keyword evidence="3" id="KW-0032">Aminotransferase</keyword>
<accession>A0ABW0FC41</accession>
<dbReference type="EMBL" id="JBHSLN010000003">
    <property type="protein sequence ID" value="MFC5295915.1"/>
    <property type="molecule type" value="Genomic_DNA"/>
</dbReference>